<sequence length="319" mass="35746">MRFYSNVFLNPAWWKSWVTPDHFSYDEIPDLSGKVALVTGANTGLGYATTVALASRGAHVFLACRSKERAQAAIERAREEIQAKDPSVNPKLEFLELDLNDMNQCHRAAKEFLATGHPLHILINNAAIMDSPFALTVDGIEQQFGCNHMGHFVFTMALLDRIKESAPSRIVIVSALAHEEAVSGIDYETLNDETALDGWERYGRSKLANLFFGQELADRLANEEVFVNIVKTELARHMVEKGVKFSPVTNIVLLTPQRGALTQLYAATSPEIAEKNIRGKYFMPVANQIRPNPITTNKSLQKQLWDFSVELMQQKVKVQ</sequence>
<dbReference type="Pfam" id="PF00106">
    <property type="entry name" value="adh_short"/>
    <property type="match status" value="1"/>
</dbReference>
<reference evidence="2" key="1">
    <citation type="journal article" date="2020" name="Fungal Divers.">
        <title>Resolving the Mortierellaceae phylogeny through synthesis of multi-gene phylogenetics and phylogenomics.</title>
        <authorList>
            <person name="Vandepol N."/>
            <person name="Liber J."/>
            <person name="Desiro A."/>
            <person name="Na H."/>
            <person name="Kennedy M."/>
            <person name="Barry K."/>
            <person name="Grigoriev I.V."/>
            <person name="Miller A.N."/>
            <person name="O'Donnell K."/>
            <person name="Stajich J.E."/>
            <person name="Bonito G."/>
        </authorList>
    </citation>
    <scope>NUCLEOTIDE SEQUENCE</scope>
    <source>
        <strain evidence="2">BC1065</strain>
    </source>
</reference>
<protein>
    <recommendedName>
        <fullName evidence="4">NAD(P)-binding protein</fullName>
    </recommendedName>
</protein>
<dbReference type="Proteomes" id="UP000807716">
    <property type="component" value="Unassembled WGS sequence"/>
</dbReference>
<dbReference type="InterPro" id="IPR036291">
    <property type="entry name" value="NAD(P)-bd_dom_sf"/>
</dbReference>
<dbReference type="OrthoDB" id="191139at2759"/>
<proteinExistence type="predicted"/>
<dbReference type="EMBL" id="JAAAJB010000372">
    <property type="protein sequence ID" value="KAG0257184.1"/>
    <property type="molecule type" value="Genomic_DNA"/>
</dbReference>
<evidence type="ECO:0000313" key="3">
    <source>
        <dbReference type="Proteomes" id="UP000807716"/>
    </source>
</evidence>
<evidence type="ECO:0000256" key="1">
    <source>
        <dbReference type="ARBA" id="ARBA00023002"/>
    </source>
</evidence>
<dbReference type="InterPro" id="IPR002347">
    <property type="entry name" value="SDR_fam"/>
</dbReference>
<dbReference type="AlphaFoldDB" id="A0A9P6PZI5"/>
<name>A0A9P6PZI5_9FUNG</name>
<evidence type="ECO:0000313" key="2">
    <source>
        <dbReference type="EMBL" id="KAG0257184.1"/>
    </source>
</evidence>
<evidence type="ECO:0008006" key="4">
    <source>
        <dbReference type="Google" id="ProtNLM"/>
    </source>
</evidence>
<keyword evidence="3" id="KW-1185">Reference proteome</keyword>
<dbReference type="Gene3D" id="3.40.50.720">
    <property type="entry name" value="NAD(P)-binding Rossmann-like Domain"/>
    <property type="match status" value="1"/>
</dbReference>
<organism evidence="2 3">
    <name type="scientific">Actinomortierella ambigua</name>
    <dbReference type="NCBI Taxonomy" id="1343610"/>
    <lineage>
        <taxon>Eukaryota</taxon>
        <taxon>Fungi</taxon>
        <taxon>Fungi incertae sedis</taxon>
        <taxon>Mucoromycota</taxon>
        <taxon>Mortierellomycotina</taxon>
        <taxon>Mortierellomycetes</taxon>
        <taxon>Mortierellales</taxon>
        <taxon>Mortierellaceae</taxon>
        <taxon>Actinomortierella</taxon>
    </lineage>
</organism>
<dbReference type="PANTHER" id="PTHR43157:SF31">
    <property type="entry name" value="PHOSPHATIDYLINOSITOL-GLYCAN BIOSYNTHESIS CLASS F PROTEIN"/>
    <property type="match status" value="1"/>
</dbReference>
<gene>
    <name evidence="2" type="ORF">DFQ27_005263</name>
</gene>
<accession>A0A9P6PZI5</accession>
<dbReference type="CDD" id="cd05327">
    <property type="entry name" value="retinol-DH_like_SDR_c_like"/>
    <property type="match status" value="1"/>
</dbReference>
<dbReference type="PRINTS" id="PR00081">
    <property type="entry name" value="GDHRDH"/>
</dbReference>
<comment type="caution">
    <text evidence="2">The sequence shown here is derived from an EMBL/GenBank/DDBJ whole genome shotgun (WGS) entry which is preliminary data.</text>
</comment>
<keyword evidence="1" id="KW-0560">Oxidoreductase</keyword>
<dbReference type="SUPFAM" id="SSF51735">
    <property type="entry name" value="NAD(P)-binding Rossmann-fold domains"/>
    <property type="match status" value="1"/>
</dbReference>
<dbReference type="GO" id="GO:0016491">
    <property type="term" value="F:oxidoreductase activity"/>
    <property type="evidence" value="ECO:0007669"/>
    <property type="project" value="UniProtKB-KW"/>
</dbReference>
<dbReference type="PANTHER" id="PTHR43157">
    <property type="entry name" value="PHOSPHATIDYLINOSITOL-GLYCAN BIOSYNTHESIS CLASS F PROTEIN-RELATED"/>
    <property type="match status" value="1"/>
</dbReference>